<sequence>MSKKAVNALGREKRRMHTIEPLTYYLIICEGTKTEPEYFKEIRSLINAQYDHRVEVRQVEIQIEGEATNTVFLLERAKNMLLS</sequence>
<dbReference type="Proteomes" id="UP000320776">
    <property type="component" value="Chromosome"/>
</dbReference>
<dbReference type="OrthoDB" id="9796523at2"/>
<dbReference type="RefSeq" id="WP_144349147.1">
    <property type="nucleotide sequence ID" value="NZ_CP036259.1"/>
</dbReference>
<dbReference type="Pfam" id="PF13707">
    <property type="entry name" value="RloB"/>
    <property type="match status" value="1"/>
</dbReference>
<dbReference type="AlphaFoldDB" id="A0A517DQC1"/>
<proteinExistence type="predicted"/>
<evidence type="ECO:0000313" key="2">
    <source>
        <dbReference type="Proteomes" id="UP000320776"/>
    </source>
</evidence>
<accession>A0A517DQC1</accession>
<dbReference type="EMBL" id="CP036259">
    <property type="protein sequence ID" value="QDR79508.1"/>
    <property type="molecule type" value="Genomic_DNA"/>
</dbReference>
<dbReference type="KEGG" id="sted:SPTER_07830"/>
<name>A0A517DQC1_9FIRM</name>
<organism evidence="1 2">
    <name type="scientific">Sporomusa termitida</name>
    <dbReference type="NCBI Taxonomy" id="2377"/>
    <lineage>
        <taxon>Bacteria</taxon>
        <taxon>Bacillati</taxon>
        <taxon>Bacillota</taxon>
        <taxon>Negativicutes</taxon>
        <taxon>Selenomonadales</taxon>
        <taxon>Sporomusaceae</taxon>
        <taxon>Sporomusa</taxon>
    </lineage>
</organism>
<protein>
    <submittedName>
        <fullName evidence="1">Uncharacterized protein</fullName>
    </submittedName>
</protein>
<gene>
    <name evidence="1" type="ORF">SPTER_07830</name>
</gene>
<evidence type="ECO:0000313" key="1">
    <source>
        <dbReference type="EMBL" id="QDR79508.1"/>
    </source>
</evidence>
<reference evidence="1 2" key="1">
    <citation type="submission" date="2019-02" db="EMBL/GenBank/DDBJ databases">
        <title>Closed genome of Sporomusa termitida DSM 4440.</title>
        <authorList>
            <person name="Poehlein A."/>
            <person name="Daniel R."/>
        </authorList>
    </citation>
    <scope>NUCLEOTIDE SEQUENCE [LARGE SCALE GENOMIC DNA]</scope>
    <source>
        <strain evidence="1 2">DSM 4440</strain>
    </source>
</reference>
<keyword evidence="2" id="KW-1185">Reference proteome</keyword>
<dbReference type="InterPro" id="IPR025591">
    <property type="entry name" value="RloB"/>
</dbReference>